<dbReference type="InterPro" id="IPR000551">
    <property type="entry name" value="MerR-type_HTH_dom"/>
</dbReference>
<dbReference type="Pfam" id="PF13411">
    <property type="entry name" value="MerR_1"/>
    <property type="match status" value="1"/>
</dbReference>
<dbReference type="InterPro" id="IPR047057">
    <property type="entry name" value="MerR_fam"/>
</dbReference>
<dbReference type="SUPFAM" id="SSF46955">
    <property type="entry name" value="Putative DNA-binding domain"/>
    <property type="match status" value="1"/>
</dbReference>
<dbReference type="SMART" id="SM00422">
    <property type="entry name" value="HTH_MERR"/>
    <property type="match status" value="1"/>
</dbReference>
<evidence type="ECO:0000259" key="2">
    <source>
        <dbReference type="PROSITE" id="PS50937"/>
    </source>
</evidence>
<protein>
    <submittedName>
        <fullName evidence="3">MerR family transcriptional regulator</fullName>
    </submittedName>
</protein>
<dbReference type="AlphaFoldDB" id="A0A640TCK5"/>
<evidence type="ECO:0000313" key="4">
    <source>
        <dbReference type="EMBL" id="WAU03873.1"/>
    </source>
</evidence>
<proteinExistence type="predicted"/>
<evidence type="ECO:0000313" key="3">
    <source>
        <dbReference type="EMBL" id="GFE21449.1"/>
    </source>
</evidence>
<sequence>MLIGELSRRTGVKARLLRYYEAQGLLDVRREQNGYRDYDEDAVVTVRRVRALLDAGLSTEVIRSVLPCVRGEAQEAPEFDWCADLRAVLQGEMTAVDEHIHNLRRTRGTLAGYLAQSPGGPTREALPRTG</sequence>
<dbReference type="PANTHER" id="PTHR30204:SF93">
    <property type="entry name" value="HTH MERR-TYPE DOMAIN-CONTAINING PROTEIN"/>
    <property type="match status" value="1"/>
</dbReference>
<dbReference type="PROSITE" id="PS50937">
    <property type="entry name" value="HTH_MERR_2"/>
    <property type="match status" value="1"/>
</dbReference>
<name>A0A640TCK5_STRNI</name>
<organism evidence="3 5">
    <name type="scientific">Streptomyces nigrescens</name>
    <dbReference type="NCBI Taxonomy" id="1920"/>
    <lineage>
        <taxon>Bacteria</taxon>
        <taxon>Bacillati</taxon>
        <taxon>Actinomycetota</taxon>
        <taxon>Actinomycetes</taxon>
        <taxon>Kitasatosporales</taxon>
        <taxon>Streptomycetaceae</taxon>
        <taxon>Streptomyces</taxon>
    </lineage>
</organism>
<dbReference type="GO" id="GO:0003700">
    <property type="term" value="F:DNA-binding transcription factor activity"/>
    <property type="evidence" value="ECO:0007669"/>
    <property type="project" value="InterPro"/>
</dbReference>
<keyword evidence="6" id="KW-1185">Reference proteome</keyword>
<evidence type="ECO:0000313" key="6">
    <source>
        <dbReference type="Proteomes" id="UP001210169"/>
    </source>
</evidence>
<dbReference type="RefSeq" id="WP_018088890.1">
    <property type="nucleotide sequence ID" value="NZ_BLIP01000001.1"/>
</dbReference>
<reference evidence="3 5" key="1">
    <citation type="submission" date="2019-12" db="EMBL/GenBank/DDBJ databases">
        <title>Whole genome shotgun sequence of Streptomyces libani subsp. libani NBRC 13452.</title>
        <authorList>
            <person name="Ichikawa N."/>
            <person name="Kimura A."/>
            <person name="Kitahashi Y."/>
            <person name="Komaki H."/>
            <person name="Tamura T."/>
        </authorList>
    </citation>
    <scope>NUCLEOTIDE SEQUENCE [LARGE SCALE GENOMIC DNA]</scope>
    <source>
        <strain evidence="3 5">NBRC 13452</strain>
    </source>
</reference>
<feature type="domain" description="HTH merR-type" evidence="2">
    <location>
        <begin position="1"/>
        <end position="68"/>
    </location>
</feature>
<dbReference type="GeneID" id="301331258"/>
<dbReference type="EMBL" id="CP114203">
    <property type="protein sequence ID" value="WAU03873.1"/>
    <property type="molecule type" value="Genomic_DNA"/>
</dbReference>
<dbReference type="PROSITE" id="PS00552">
    <property type="entry name" value="HTH_MERR_1"/>
    <property type="match status" value="1"/>
</dbReference>
<dbReference type="InterPro" id="IPR009061">
    <property type="entry name" value="DNA-bd_dom_put_sf"/>
</dbReference>
<dbReference type="GO" id="GO:0003677">
    <property type="term" value="F:DNA binding"/>
    <property type="evidence" value="ECO:0007669"/>
    <property type="project" value="UniProtKB-KW"/>
</dbReference>
<dbReference type="EMBL" id="BLIP01000001">
    <property type="protein sequence ID" value="GFE21449.1"/>
    <property type="molecule type" value="Genomic_DNA"/>
</dbReference>
<accession>A0A640TCK5</accession>
<evidence type="ECO:0000313" key="5">
    <source>
        <dbReference type="Proteomes" id="UP000429552"/>
    </source>
</evidence>
<dbReference type="Proteomes" id="UP000429552">
    <property type="component" value="Unassembled WGS sequence"/>
</dbReference>
<reference evidence="4 6" key="2">
    <citation type="submission" date="2022-12" db="EMBL/GenBank/DDBJ databases">
        <authorList>
            <person name="Ruckert C."/>
            <person name="Busche T."/>
            <person name="Kalinowski J."/>
            <person name="Wittmann C."/>
        </authorList>
    </citation>
    <scope>NUCLEOTIDE SEQUENCE [LARGE SCALE GENOMIC DNA]</scope>
    <source>
        <strain evidence="4 6">DSM 40276</strain>
    </source>
</reference>
<dbReference type="Gene3D" id="1.10.1660.10">
    <property type="match status" value="1"/>
</dbReference>
<dbReference type="PANTHER" id="PTHR30204">
    <property type="entry name" value="REDOX-CYCLING DRUG-SENSING TRANSCRIPTIONAL ACTIVATOR SOXR"/>
    <property type="match status" value="1"/>
</dbReference>
<keyword evidence="1" id="KW-0238">DNA-binding</keyword>
<gene>
    <name evidence="3" type="ORF">Sliba_19020</name>
    <name evidence="4" type="ORF">STRNI_002073</name>
</gene>
<evidence type="ECO:0000256" key="1">
    <source>
        <dbReference type="ARBA" id="ARBA00023125"/>
    </source>
</evidence>
<dbReference type="Proteomes" id="UP001210169">
    <property type="component" value="Chromosome"/>
</dbReference>
<dbReference type="CDD" id="cd01282">
    <property type="entry name" value="HTH_MerR-like_sg3"/>
    <property type="match status" value="1"/>
</dbReference>
<dbReference type="PRINTS" id="PR00040">
    <property type="entry name" value="HTHMERR"/>
</dbReference>